<gene>
    <name evidence="2" type="ORF">PSHT_06447</name>
</gene>
<sequence length="468" mass="52598">MITIRGNITRYDIIVNLEIERFIVIRSLGNDPGVSTLLSGLHMDNPGRDETILQNSQAIANLETQARRTDDIVKKQLKEIKALSALLSDFTTTKHNTQQEFLQIRNRLDSSNNSLESRLARLEISGPPAPVVIPEPPFYPHIFFSGSVKEVYRFCSDMRNTFARLPGHFSGEKHKILYIASYFRASKDNSTDDCNSTIWWQGLLSKNAAAQGLDTKEASAVSDFVLPELFSSESFLKKIISSWPNVHEREDDWKAFEALCQRSSLIGDFNTSFNTLYHRLGTHLEGIVLCDYYQKAVDPDIANLGALRGGWTKLEDLEQKQELAVTFSMDPVGLAIVRQMTKSKTPIPNRPNAPLPNRPNPSYPSHRTPGPIFRSSDSKLSPGVPMELDSIDGLVFTWPLFVEICKKHSICIRCGGEWESVHKTTQKCPVAEGFKLTQEGMRALWVNWGGISDVAPAEVSKWSPEHQH</sequence>
<feature type="compositionally biased region" description="Pro residues" evidence="1">
    <location>
        <begin position="348"/>
        <end position="362"/>
    </location>
</feature>
<reference evidence="3" key="3">
    <citation type="journal article" date="2018" name="Mol. Plant Microbe Interact.">
        <title>Genome sequence resources for the wheat stripe rust pathogen (Puccinia striiformis f. sp. tritici) and the barley stripe rust pathogen (Puccinia striiformis f. sp. hordei).</title>
        <authorList>
            <person name="Xia C."/>
            <person name="Wang M."/>
            <person name="Yin C."/>
            <person name="Cornejo O.E."/>
            <person name="Hulbert S.H."/>
            <person name="Chen X."/>
        </authorList>
    </citation>
    <scope>NUCLEOTIDE SEQUENCE [LARGE SCALE GENOMIC DNA]</scope>
    <source>
        <strain evidence="3">93TX-2</strain>
    </source>
</reference>
<comment type="caution">
    <text evidence="2">The sequence shown here is derived from an EMBL/GenBank/DDBJ whole genome shotgun (WGS) entry which is preliminary data.</text>
</comment>
<dbReference type="VEuPathDB" id="FungiDB:PSHT_06447"/>
<evidence type="ECO:0000313" key="2">
    <source>
        <dbReference type="EMBL" id="POW17409.1"/>
    </source>
</evidence>
<keyword evidence="3" id="KW-1185">Reference proteome</keyword>
<name>A0A2S4W6P4_9BASI</name>
<dbReference type="Proteomes" id="UP000238274">
    <property type="component" value="Unassembled WGS sequence"/>
</dbReference>
<feature type="region of interest" description="Disordered" evidence="1">
    <location>
        <begin position="343"/>
        <end position="380"/>
    </location>
</feature>
<dbReference type="EMBL" id="PKSM01000075">
    <property type="protein sequence ID" value="POW17409.1"/>
    <property type="molecule type" value="Genomic_DNA"/>
</dbReference>
<organism evidence="2 3">
    <name type="scientific">Puccinia striiformis</name>
    <dbReference type="NCBI Taxonomy" id="27350"/>
    <lineage>
        <taxon>Eukaryota</taxon>
        <taxon>Fungi</taxon>
        <taxon>Dikarya</taxon>
        <taxon>Basidiomycota</taxon>
        <taxon>Pucciniomycotina</taxon>
        <taxon>Pucciniomycetes</taxon>
        <taxon>Pucciniales</taxon>
        <taxon>Pucciniaceae</taxon>
        <taxon>Puccinia</taxon>
    </lineage>
</organism>
<dbReference type="VEuPathDB" id="FungiDB:PSTT_04050"/>
<protein>
    <recommendedName>
        <fullName evidence="4">Retrotransposon gag domain-containing protein</fullName>
    </recommendedName>
</protein>
<dbReference type="OrthoDB" id="2506702at2759"/>
<reference evidence="2 3" key="1">
    <citation type="submission" date="2017-12" db="EMBL/GenBank/DDBJ databases">
        <title>Gene loss provides genomic basis for host adaptation in cereal stripe rust fungi.</title>
        <authorList>
            <person name="Xia C."/>
        </authorList>
    </citation>
    <scope>NUCLEOTIDE SEQUENCE [LARGE SCALE GENOMIC DNA]</scope>
    <source>
        <strain evidence="2 3">93TX-2</strain>
    </source>
</reference>
<dbReference type="AlphaFoldDB" id="A0A2S4W6P4"/>
<evidence type="ECO:0000313" key="3">
    <source>
        <dbReference type="Proteomes" id="UP000238274"/>
    </source>
</evidence>
<evidence type="ECO:0000256" key="1">
    <source>
        <dbReference type="SAM" id="MobiDB-lite"/>
    </source>
</evidence>
<reference evidence="3" key="2">
    <citation type="journal article" date="2018" name="BMC Genomics">
        <title>Genomic insights into host adaptation between the wheat stripe rust pathogen (Puccinia striiformis f. sp. tritici) and the barley stripe rust pathogen (Puccinia striiformis f. sp. hordei).</title>
        <authorList>
            <person name="Xia C."/>
            <person name="Wang M."/>
            <person name="Yin C."/>
            <person name="Cornejo O.E."/>
            <person name="Hulbert S.H."/>
            <person name="Chen X."/>
        </authorList>
    </citation>
    <scope>NUCLEOTIDE SEQUENCE [LARGE SCALE GENOMIC DNA]</scope>
    <source>
        <strain evidence="3">93TX-2</strain>
    </source>
</reference>
<accession>A0A2S4W6P4</accession>
<evidence type="ECO:0008006" key="4">
    <source>
        <dbReference type="Google" id="ProtNLM"/>
    </source>
</evidence>
<proteinExistence type="predicted"/>